<keyword evidence="3" id="KW-1185">Reference proteome</keyword>
<dbReference type="InterPro" id="IPR036724">
    <property type="entry name" value="Cobalamin-bd_sf"/>
</dbReference>
<proteinExistence type="predicted"/>
<evidence type="ECO:0000313" key="3">
    <source>
        <dbReference type="Proteomes" id="UP000245708"/>
    </source>
</evidence>
<evidence type="ECO:0000313" key="2">
    <source>
        <dbReference type="EMBL" id="PWK58172.1"/>
    </source>
</evidence>
<dbReference type="SUPFAM" id="SSF52242">
    <property type="entry name" value="Cobalamin (vitamin B12)-binding domain"/>
    <property type="match status" value="1"/>
</dbReference>
<dbReference type="CDD" id="cd02065">
    <property type="entry name" value="B12-binding_like"/>
    <property type="match status" value="1"/>
</dbReference>
<dbReference type="InterPro" id="IPR006158">
    <property type="entry name" value="Cobalamin-bd"/>
</dbReference>
<organism evidence="2 3">
    <name type="scientific">Roseicyclus mahoneyensis</name>
    <dbReference type="NCBI Taxonomy" id="164332"/>
    <lineage>
        <taxon>Bacteria</taxon>
        <taxon>Pseudomonadati</taxon>
        <taxon>Pseudomonadota</taxon>
        <taxon>Alphaproteobacteria</taxon>
        <taxon>Rhodobacterales</taxon>
        <taxon>Roseobacteraceae</taxon>
        <taxon>Roseicyclus</taxon>
    </lineage>
</organism>
<sequence length="303" mass="33137">MSSLGRRSRQQDALEATAYESMLTHGKVEAMDTAQGSFDAEVFTRTASLFAAKRDVFAPGAVEALAQDIVRRLATVLPPEAVFETPDIDAAHIAAFCEALIQPEAEVALRFIQDRRAEGITRQGVYLGYITAAARHLGDGWNTDRLTFAQVTYGTGHLYALMRALRAERPTTPPAMDGKRSALFATVPGEDHGIGITIAADMFRDMGWEIDLRTGTDHEALIAHVDQTRPQIIGLSLSGERRLDALVLLVVAMRIIVPHAVIGVAPGPSVDADWLHALVDIDLVFRDTRTAFQDLDRLIRLRG</sequence>
<dbReference type="Gene3D" id="3.40.50.280">
    <property type="entry name" value="Cobalamin-binding domain"/>
    <property type="match status" value="1"/>
</dbReference>
<dbReference type="AlphaFoldDB" id="A0A316GC06"/>
<gene>
    <name evidence="2" type="ORF">C7455_110113</name>
</gene>
<dbReference type="OrthoDB" id="5498228at2"/>
<dbReference type="EMBL" id="QGGW01000010">
    <property type="protein sequence ID" value="PWK58172.1"/>
    <property type="molecule type" value="Genomic_DNA"/>
</dbReference>
<evidence type="ECO:0000259" key="1">
    <source>
        <dbReference type="PROSITE" id="PS51332"/>
    </source>
</evidence>
<dbReference type="PROSITE" id="PS51332">
    <property type="entry name" value="B12_BINDING"/>
    <property type="match status" value="1"/>
</dbReference>
<accession>A0A316GC06</accession>
<dbReference type="GO" id="GO:0046872">
    <property type="term" value="F:metal ion binding"/>
    <property type="evidence" value="ECO:0007669"/>
    <property type="project" value="InterPro"/>
</dbReference>
<comment type="caution">
    <text evidence="2">The sequence shown here is derived from an EMBL/GenBank/DDBJ whole genome shotgun (WGS) entry which is preliminary data.</text>
</comment>
<feature type="domain" description="B12-binding" evidence="1">
    <location>
        <begin position="179"/>
        <end position="303"/>
    </location>
</feature>
<name>A0A316GC06_9RHOB</name>
<protein>
    <submittedName>
        <fullName evidence="2">B12 binding protein</fullName>
    </submittedName>
</protein>
<dbReference type="GO" id="GO:0031419">
    <property type="term" value="F:cobalamin binding"/>
    <property type="evidence" value="ECO:0007669"/>
    <property type="project" value="InterPro"/>
</dbReference>
<reference evidence="2 3" key="1">
    <citation type="submission" date="2018-05" db="EMBL/GenBank/DDBJ databases">
        <title>Genomic Encyclopedia of Type Strains, Phase IV (KMG-IV): sequencing the most valuable type-strain genomes for metagenomic binning, comparative biology and taxonomic classification.</title>
        <authorList>
            <person name="Goeker M."/>
        </authorList>
    </citation>
    <scope>NUCLEOTIDE SEQUENCE [LARGE SCALE GENOMIC DNA]</scope>
    <source>
        <strain evidence="2 3">DSM 16097</strain>
    </source>
</reference>
<dbReference type="Proteomes" id="UP000245708">
    <property type="component" value="Unassembled WGS sequence"/>
</dbReference>
<dbReference type="Pfam" id="PF02310">
    <property type="entry name" value="B12-binding"/>
    <property type="match status" value="1"/>
</dbReference>